<dbReference type="SMART" id="SM00182">
    <property type="entry name" value="CULLIN"/>
    <property type="match status" value="1"/>
</dbReference>
<dbReference type="InterPro" id="IPR036388">
    <property type="entry name" value="WH-like_DNA-bd_sf"/>
</dbReference>
<dbReference type="GO" id="GO:0051301">
    <property type="term" value="P:cell division"/>
    <property type="evidence" value="ECO:0007669"/>
    <property type="project" value="UniProtKB-KW"/>
</dbReference>
<evidence type="ECO:0000259" key="14">
    <source>
        <dbReference type="PROSITE" id="PS50069"/>
    </source>
</evidence>
<dbReference type="PROSITE" id="PS01256">
    <property type="entry name" value="CULLIN_1"/>
    <property type="match status" value="1"/>
</dbReference>
<dbReference type="FunFam" id="1.20.1310.10:FF:000001">
    <property type="entry name" value="Cullin 3"/>
    <property type="match status" value="1"/>
</dbReference>
<dbReference type="AlphaFoldDB" id="A0A7R9KPP5"/>
<name>A0A7R9KPP5_9ACAR</name>
<evidence type="ECO:0000256" key="6">
    <source>
        <dbReference type="ARBA" id="ARBA00022618"/>
    </source>
</evidence>
<dbReference type="EMBL" id="OC858966">
    <property type="protein sequence ID" value="CAD7627053.1"/>
    <property type="molecule type" value="Genomic_DNA"/>
</dbReference>
<dbReference type="GO" id="GO:0043161">
    <property type="term" value="P:proteasome-mediated ubiquitin-dependent protein catabolic process"/>
    <property type="evidence" value="ECO:0007669"/>
    <property type="project" value="UniProtKB-ARBA"/>
</dbReference>
<dbReference type="Gene3D" id="1.20.1310.10">
    <property type="entry name" value="Cullin Repeats"/>
    <property type="match status" value="4"/>
</dbReference>
<evidence type="ECO:0000256" key="12">
    <source>
        <dbReference type="PROSITE-ProRule" id="PRU00330"/>
    </source>
</evidence>
<dbReference type="GO" id="GO:0031625">
    <property type="term" value="F:ubiquitin protein ligase binding"/>
    <property type="evidence" value="ECO:0007669"/>
    <property type="project" value="InterPro"/>
</dbReference>
<keyword evidence="9" id="KW-0931">ER-Golgi transport</keyword>
<comment type="similarity">
    <text evidence="3 12 13">Belongs to the cullin family.</text>
</comment>
<dbReference type="InterPro" id="IPR001373">
    <property type="entry name" value="Cullin_N"/>
</dbReference>
<dbReference type="FunFam" id="1.20.1310.10:FF:000002">
    <property type="entry name" value="cullin-3 isoform X1"/>
    <property type="match status" value="1"/>
</dbReference>
<keyword evidence="7" id="KW-0498">Mitosis</keyword>
<dbReference type="SUPFAM" id="SSF75632">
    <property type="entry name" value="Cullin homology domain"/>
    <property type="match status" value="1"/>
</dbReference>
<gene>
    <name evidence="15" type="ORF">OSB1V03_LOCUS7483</name>
</gene>
<dbReference type="GO" id="GO:0000209">
    <property type="term" value="P:protein polyubiquitination"/>
    <property type="evidence" value="ECO:0007669"/>
    <property type="project" value="UniProtKB-ARBA"/>
</dbReference>
<dbReference type="PROSITE" id="PS50069">
    <property type="entry name" value="CULLIN_2"/>
    <property type="match status" value="1"/>
</dbReference>
<evidence type="ECO:0000313" key="15">
    <source>
        <dbReference type="EMBL" id="CAD7627053.1"/>
    </source>
</evidence>
<evidence type="ECO:0000313" key="16">
    <source>
        <dbReference type="Proteomes" id="UP000759131"/>
    </source>
</evidence>
<organism evidence="15">
    <name type="scientific">Medioppia subpectinata</name>
    <dbReference type="NCBI Taxonomy" id="1979941"/>
    <lineage>
        <taxon>Eukaryota</taxon>
        <taxon>Metazoa</taxon>
        <taxon>Ecdysozoa</taxon>
        <taxon>Arthropoda</taxon>
        <taxon>Chelicerata</taxon>
        <taxon>Arachnida</taxon>
        <taxon>Acari</taxon>
        <taxon>Acariformes</taxon>
        <taxon>Sarcoptiformes</taxon>
        <taxon>Oribatida</taxon>
        <taxon>Brachypylina</taxon>
        <taxon>Oppioidea</taxon>
        <taxon>Oppiidae</taxon>
        <taxon>Medioppia</taxon>
    </lineage>
</organism>
<dbReference type="GO" id="GO:0006950">
    <property type="term" value="P:response to stress"/>
    <property type="evidence" value="ECO:0007669"/>
    <property type="project" value="UniProtKB-ARBA"/>
</dbReference>
<dbReference type="InterPro" id="IPR036390">
    <property type="entry name" value="WH_DNA-bd_sf"/>
</dbReference>
<evidence type="ECO:0000256" key="9">
    <source>
        <dbReference type="ARBA" id="ARBA00022892"/>
    </source>
</evidence>
<dbReference type="GO" id="GO:0005737">
    <property type="term" value="C:cytoplasm"/>
    <property type="evidence" value="ECO:0007669"/>
    <property type="project" value="UniProtKB-ARBA"/>
</dbReference>
<dbReference type="InterPro" id="IPR016158">
    <property type="entry name" value="Cullin_homology"/>
</dbReference>
<keyword evidence="16" id="KW-1185">Reference proteome</keyword>
<dbReference type="GO" id="GO:0080090">
    <property type="term" value="P:regulation of primary metabolic process"/>
    <property type="evidence" value="ECO:0007669"/>
    <property type="project" value="UniProtKB-ARBA"/>
</dbReference>
<dbReference type="Pfam" id="PF10557">
    <property type="entry name" value="Cullin_Nedd8"/>
    <property type="match status" value="1"/>
</dbReference>
<dbReference type="GO" id="GO:0010468">
    <property type="term" value="P:regulation of gene expression"/>
    <property type="evidence" value="ECO:0007669"/>
    <property type="project" value="UniProtKB-ARBA"/>
</dbReference>
<accession>A0A7R9KPP5</accession>
<dbReference type="GO" id="GO:0006915">
    <property type="term" value="P:apoptotic process"/>
    <property type="evidence" value="ECO:0007669"/>
    <property type="project" value="UniProtKB-ARBA"/>
</dbReference>
<sequence>MSLKQPKKDTKMRIRAFPTSMDEKYVLSIWTLLKNAIQEIQKKNNSGLSFEELYRNAYTMVLHKHGERLYNGLRDVVKEHLVNKVRVDVLNALNNNFLQTLNEAWNDHQTSMTMIRDILMYMDRVYVQQNSVDNVYNLGLNLFRDHVVRYGNIRDHLRETLLDMVMKERKGEVIDRLAVRNACQMLMQLGIDSRSVYEEDFERPFLQQSAEFYRFESQKFLEENSASVYIKKVEQRINEEAERAQHYLDTSTELEIVRVVEEELISKHMKTIVEMENSGVVHMLKNQRIDDLCCMYKLFCRVPSGLQAIITCISAYLREQGKALVTEEEATKGDAVAFVQSLLDLKDRFDKFLSESFNGDKEFLKMIAKDFEYFLNLNPKSPEYLSLFIDDKLKKGVKGMTEQEIEQVLDKTMVLFRYLQEKDVFERYYKQHLAKRLLLNKSVSDDSEKNMISKLKTECGCQFTSKLEGMFKDISVSNTMMEEFKSHVNSSQINLWGVDLNVRVLTTGFWPTQSTPSKCNIPTAPRNAFEAFRRFYLGKHSGRQLTLQSQLGWADLNAVFYGAKREDLATDANNLNATACTSSSVNSFDNTVSTSSSLQTTQLATNTTASVKITPRKHIIQVSTHQMCVLMLFNTRDKITYEDIANETDISEKDLVRALQSLAMGKATQRVLIKTPKTKEMEASHIFTVNDSFTSKLHRVKIQAGLQSMPFFLNPITHLMLELFVIIVTAKGESEPERKETRSKVDEDRKHEIEAAIVRIMKARKRMSHASLVAEVTEQLKTRFLPSPVVIKKRIEGLIEREYLARTPEDRKLYTYVA</sequence>
<keyword evidence="8" id="KW-0832">Ubl conjugation</keyword>
<dbReference type="GO" id="GO:0007165">
    <property type="term" value="P:signal transduction"/>
    <property type="evidence" value="ECO:0007669"/>
    <property type="project" value="UniProtKB-ARBA"/>
</dbReference>
<evidence type="ECO:0000256" key="11">
    <source>
        <dbReference type="ARBA" id="ARBA00023306"/>
    </source>
</evidence>
<dbReference type="GO" id="GO:0016192">
    <property type="term" value="P:vesicle-mediated transport"/>
    <property type="evidence" value="ECO:0007669"/>
    <property type="project" value="UniProtKB-KW"/>
</dbReference>
<dbReference type="SUPFAM" id="SSF74788">
    <property type="entry name" value="Cullin repeat-like"/>
    <property type="match status" value="1"/>
</dbReference>
<reference evidence="15" key="1">
    <citation type="submission" date="2020-11" db="EMBL/GenBank/DDBJ databases">
        <authorList>
            <person name="Tran Van P."/>
        </authorList>
    </citation>
    <scope>NUCLEOTIDE SEQUENCE</scope>
</reference>
<dbReference type="FunFam" id="1.20.1310.10:FF:000005">
    <property type="entry name" value="Cullin 3"/>
    <property type="match status" value="1"/>
</dbReference>
<evidence type="ECO:0000256" key="7">
    <source>
        <dbReference type="ARBA" id="ARBA00022776"/>
    </source>
</evidence>
<evidence type="ECO:0000256" key="5">
    <source>
        <dbReference type="ARBA" id="ARBA00022499"/>
    </source>
</evidence>
<keyword evidence="4" id="KW-0813">Transport</keyword>
<dbReference type="InterPro" id="IPR019559">
    <property type="entry name" value="Cullin_neddylation_domain"/>
</dbReference>
<dbReference type="PANTHER" id="PTHR11932">
    <property type="entry name" value="CULLIN"/>
    <property type="match status" value="1"/>
</dbReference>
<feature type="domain" description="Cullin family profile" evidence="14">
    <location>
        <begin position="380"/>
        <end position="663"/>
    </location>
</feature>
<dbReference type="Gene3D" id="3.30.230.130">
    <property type="entry name" value="Cullin, Chain C, Domain 2"/>
    <property type="match status" value="1"/>
</dbReference>
<evidence type="ECO:0000256" key="10">
    <source>
        <dbReference type="ARBA" id="ARBA00023242"/>
    </source>
</evidence>
<dbReference type="Pfam" id="PF26557">
    <property type="entry name" value="Cullin_AB"/>
    <property type="match status" value="1"/>
</dbReference>
<dbReference type="Gene3D" id="1.10.10.10">
    <property type="entry name" value="Winged helix-like DNA-binding domain superfamily/Winged helix DNA-binding domain"/>
    <property type="match status" value="1"/>
</dbReference>
<comment type="subcellular location">
    <subcellularLocation>
        <location evidence="1">Nucleus</location>
    </subcellularLocation>
</comment>
<dbReference type="FunFam" id="1.10.10.10:FF:000091">
    <property type="entry name" value="Cullin 3"/>
    <property type="match status" value="1"/>
</dbReference>
<keyword evidence="11" id="KW-0131">Cell cycle</keyword>
<evidence type="ECO:0000256" key="13">
    <source>
        <dbReference type="RuleBase" id="RU003829"/>
    </source>
</evidence>
<dbReference type="InterPro" id="IPR016157">
    <property type="entry name" value="Cullin_CS"/>
</dbReference>
<keyword evidence="5" id="KW-1017">Isopeptide bond</keyword>
<proteinExistence type="inferred from homology"/>
<dbReference type="GO" id="GO:0031461">
    <property type="term" value="C:cullin-RING ubiquitin ligase complex"/>
    <property type="evidence" value="ECO:0007669"/>
    <property type="project" value="InterPro"/>
</dbReference>
<dbReference type="GO" id="GO:0005634">
    <property type="term" value="C:nucleus"/>
    <property type="evidence" value="ECO:0007669"/>
    <property type="project" value="UniProtKB-SubCell"/>
</dbReference>
<evidence type="ECO:0000256" key="4">
    <source>
        <dbReference type="ARBA" id="ARBA00022448"/>
    </source>
</evidence>
<protein>
    <recommendedName>
        <fullName evidence="14">Cullin family profile domain-containing protein</fullName>
    </recommendedName>
</protein>
<dbReference type="GO" id="GO:0000278">
    <property type="term" value="P:mitotic cell cycle"/>
    <property type="evidence" value="ECO:0007669"/>
    <property type="project" value="UniProtKB-ARBA"/>
</dbReference>
<evidence type="ECO:0000256" key="1">
    <source>
        <dbReference type="ARBA" id="ARBA00004123"/>
    </source>
</evidence>
<keyword evidence="10" id="KW-0539">Nucleus</keyword>
<dbReference type="InterPro" id="IPR045093">
    <property type="entry name" value="Cullin"/>
</dbReference>
<evidence type="ECO:0000256" key="8">
    <source>
        <dbReference type="ARBA" id="ARBA00022843"/>
    </source>
</evidence>
<dbReference type="EMBL" id="CAJPIZ010004391">
    <property type="protein sequence ID" value="CAG2107483.1"/>
    <property type="molecule type" value="Genomic_DNA"/>
</dbReference>
<keyword evidence="6" id="KW-0132">Cell division</keyword>
<evidence type="ECO:0000256" key="2">
    <source>
        <dbReference type="ARBA" id="ARBA00004906"/>
    </source>
</evidence>
<dbReference type="Proteomes" id="UP000759131">
    <property type="component" value="Unassembled WGS sequence"/>
</dbReference>
<dbReference type="Pfam" id="PF00888">
    <property type="entry name" value="Cullin"/>
    <property type="match status" value="1"/>
</dbReference>
<dbReference type="SUPFAM" id="SSF46785">
    <property type="entry name" value="Winged helix' DNA-binding domain"/>
    <property type="match status" value="1"/>
</dbReference>
<dbReference type="InterPro" id="IPR016159">
    <property type="entry name" value="Cullin_repeat-like_dom_sf"/>
</dbReference>
<dbReference type="SMART" id="SM00884">
    <property type="entry name" value="Cullin_Nedd8"/>
    <property type="match status" value="1"/>
</dbReference>
<dbReference type="InterPro" id="IPR059120">
    <property type="entry name" value="Cullin-like_AB"/>
</dbReference>
<evidence type="ECO:0000256" key="3">
    <source>
        <dbReference type="ARBA" id="ARBA00006019"/>
    </source>
</evidence>
<dbReference type="FunFam" id="1.20.1310.10:FF:000006">
    <property type="entry name" value="Cullin 3"/>
    <property type="match status" value="1"/>
</dbReference>
<dbReference type="OrthoDB" id="27073at2759"/>
<dbReference type="InterPro" id="IPR036317">
    <property type="entry name" value="Cullin_homology_sf"/>
</dbReference>
<comment type="pathway">
    <text evidence="2">Protein modification; protein ubiquitination.</text>
</comment>